<dbReference type="EMBL" id="JBGNUJ010000002">
    <property type="protein sequence ID" value="KAL3964504.1"/>
    <property type="molecule type" value="Genomic_DNA"/>
</dbReference>
<proteinExistence type="predicted"/>
<gene>
    <name evidence="1" type="ORF">ACCO45_001508</name>
</gene>
<accession>A0ACC4E785</accession>
<evidence type="ECO:0000313" key="1">
    <source>
        <dbReference type="EMBL" id="KAL3964504.1"/>
    </source>
</evidence>
<evidence type="ECO:0000313" key="2">
    <source>
        <dbReference type="Proteomes" id="UP001638806"/>
    </source>
</evidence>
<dbReference type="Proteomes" id="UP001638806">
    <property type="component" value="Unassembled WGS sequence"/>
</dbReference>
<name>A0ACC4E785_PURLI</name>
<organism evidence="1 2">
    <name type="scientific">Purpureocillium lilacinum</name>
    <name type="common">Paecilomyces lilacinus</name>
    <dbReference type="NCBI Taxonomy" id="33203"/>
    <lineage>
        <taxon>Eukaryota</taxon>
        <taxon>Fungi</taxon>
        <taxon>Dikarya</taxon>
        <taxon>Ascomycota</taxon>
        <taxon>Pezizomycotina</taxon>
        <taxon>Sordariomycetes</taxon>
        <taxon>Hypocreomycetidae</taxon>
        <taxon>Hypocreales</taxon>
        <taxon>Ophiocordycipitaceae</taxon>
        <taxon>Purpureocillium</taxon>
    </lineage>
</organism>
<sequence length="191" mass="21027">MESPNCHYSLATTPSSALRGAHKCQTMHDTGSFALPPSELPRSSAPEQPGQHGLRTGSTELVMPLRARKIGTAARAAPTAWRLALASGPSSRLVSSPVLSTIPLVFRPQLTAQPRPFLREYAEGWKHSSRFPKHDMMRYVYEKCTTAWTARTLGDSFLSQSQQGRARPHLLHLMFVALVARYSSLVTSLMA</sequence>
<comment type="caution">
    <text evidence="1">The sequence shown here is derived from an EMBL/GenBank/DDBJ whole genome shotgun (WGS) entry which is preliminary data.</text>
</comment>
<protein>
    <submittedName>
        <fullName evidence="1">Uncharacterized protein</fullName>
    </submittedName>
</protein>
<keyword evidence="2" id="KW-1185">Reference proteome</keyword>
<reference evidence="1" key="1">
    <citation type="submission" date="2024-12" db="EMBL/GenBank/DDBJ databases">
        <title>Comparative genomics and development of molecular markers within Purpureocillium lilacinum and among Purpureocillium species.</title>
        <authorList>
            <person name="Yeh Z.-Y."/>
            <person name="Ni N.-T."/>
            <person name="Lo P.-H."/>
            <person name="Mushyakhwo K."/>
            <person name="Lin C.-F."/>
            <person name="Nai Y.-S."/>
        </authorList>
    </citation>
    <scope>NUCLEOTIDE SEQUENCE</scope>
    <source>
        <strain evidence="1">NCHU-NPUST-175</strain>
    </source>
</reference>